<protein>
    <submittedName>
        <fullName evidence="3">GNAT family N-acetyltransferase</fullName>
    </submittedName>
</protein>
<dbReference type="InterPro" id="IPR050769">
    <property type="entry name" value="NAT_camello-type"/>
</dbReference>
<dbReference type="InterPro" id="IPR000182">
    <property type="entry name" value="GNAT_dom"/>
</dbReference>
<dbReference type="RefSeq" id="WP_273615393.1">
    <property type="nucleotide sequence ID" value="NZ_CP117416.1"/>
</dbReference>
<dbReference type="Gene3D" id="3.40.630.30">
    <property type="match status" value="1"/>
</dbReference>
<dbReference type="PANTHER" id="PTHR13947">
    <property type="entry name" value="GNAT FAMILY N-ACETYLTRANSFERASE"/>
    <property type="match status" value="1"/>
</dbReference>
<keyword evidence="4" id="KW-1185">Reference proteome</keyword>
<keyword evidence="1" id="KW-0808">Transferase</keyword>
<dbReference type="Pfam" id="PF13508">
    <property type="entry name" value="Acetyltransf_7"/>
    <property type="match status" value="1"/>
</dbReference>
<dbReference type="SUPFAM" id="SSF55729">
    <property type="entry name" value="Acyl-CoA N-acyltransferases (Nat)"/>
    <property type="match status" value="1"/>
</dbReference>
<evidence type="ECO:0000256" key="1">
    <source>
        <dbReference type="ARBA" id="ARBA00022679"/>
    </source>
</evidence>
<name>A0AAX3M4S1_9BACL</name>
<organism evidence="3 4">
    <name type="scientific">Paenibacillus kyungheensis</name>
    <dbReference type="NCBI Taxonomy" id="1452732"/>
    <lineage>
        <taxon>Bacteria</taxon>
        <taxon>Bacillati</taxon>
        <taxon>Bacillota</taxon>
        <taxon>Bacilli</taxon>
        <taxon>Bacillales</taxon>
        <taxon>Paenibacillaceae</taxon>
        <taxon>Paenibacillus</taxon>
    </lineage>
</organism>
<dbReference type="AlphaFoldDB" id="A0AAX3M4S1"/>
<dbReference type="Proteomes" id="UP001220509">
    <property type="component" value="Chromosome"/>
</dbReference>
<feature type="domain" description="N-acetyltransferase" evidence="2">
    <location>
        <begin position="1"/>
        <end position="144"/>
    </location>
</feature>
<dbReference type="PROSITE" id="PS51186">
    <property type="entry name" value="GNAT"/>
    <property type="match status" value="1"/>
</dbReference>
<dbReference type="InterPro" id="IPR016181">
    <property type="entry name" value="Acyl_CoA_acyltransferase"/>
</dbReference>
<proteinExistence type="predicted"/>
<dbReference type="GO" id="GO:0008080">
    <property type="term" value="F:N-acetyltransferase activity"/>
    <property type="evidence" value="ECO:0007669"/>
    <property type="project" value="InterPro"/>
</dbReference>
<evidence type="ECO:0000313" key="4">
    <source>
        <dbReference type="Proteomes" id="UP001220509"/>
    </source>
</evidence>
<dbReference type="KEGG" id="pka:PQ456_06435"/>
<dbReference type="EMBL" id="CP117416">
    <property type="protein sequence ID" value="WCT57147.1"/>
    <property type="molecule type" value="Genomic_DNA"/>
</dbReference>
<reference evidence="3 4" key="1">
    <citation type="submission" date="2023-02" db="EMBL/GenBank/DDBJ databases">
        <title>Genome sequence of Paenibacillus kyungheensis KACC 18744.</title>
        <authorList>
            <person name="Kim S."/>
            <person name="Heo J."/>
            <person name="Kwon S.-W."/>
        </authorList>
    </citation>
    <scope>NUCLEOTIDE SEQUENCE [LARGE SCALE GENOMIC DNA]</scope>
    <source>
        <strain evidence="3 4">KACC 18744</strain>
    </source>
</reference>
<gene>
    <name evidence="3" type="ORF">PQ456_06435</name>
</gene>
<dbReference type="CDD" id="cd04301">
    <property type="entry name" value="NAT_SF"/>
    <property type="match status" value="1"/>
</dbReference>
<evidence type="ECO:0000259" key="2">
    <source>
        <dbReference type="PROSITE" id="PS51186"/>
    </source>
</evidence>
<evidence type="ECO:0000313" key="3">
    <source>
        <dbReference type="EMBL" id="WCT57147.1"/>
    </source>
</evidence>
<accession>A0AAX3M4S1</accession>
<dbReference type="PANTHER" id="PTHR13947:SF37">
    <property type="entry name" value="LD18367P"/>
    <property type="match status" value="1"/>
</dbReference>
<sequence length="144" mass="16691">MIISVVEQLKVHELEPLVIRSEQEGFKHLQRLVNEYVAGENTFSGEGEALYIVREQEQIIGVVGLNQDPFSDHSTGRIRRLYVHPDYRHLGIGKQLVQKVTSEAKKFYNILVLYTNSEQASQFYIQLAFKQEHGNPHRSHYKVL</sequence>